<reference evidence="2" key="1">
    <citation type="submission" date="2023-03" db="EMBL/GenBank/DDBJ databases">
        <title>Actinoallomurus iriomotensis NBRC 103684.</title>
        <authorList>
            <person name="Ichikawa N."/>
            <person name="Sato H."/>
            <person name="Tonouchi N."/>
        </authorList>
    </citation>
    <scope>NUCLEOTIDE SEQUENCE</scope>
    <source>
        <strain evidence="2">NBRC 103684</strain>
    </source>
</reference>
<dbReference type="InterPro" id="IPR052900">
    <property type="entry name" value="Phospholipid_Metab_Enz"/>
</dbReference>
<evidence type="ECO:0000313" key="3">
    <source>
        <dbReference type="Proteomes" id="UP001165074"/>
    </source>
</evidence>
<dbReference type="PANTHER" id="PTHR43606">
    <property type="entry name" value="PHOSPHATASE, PUTATIVE (AFU_ORTHOLOGUE AFUA_6G08710)-RELATED"/>
    <property type="match status" value="1"/>
</dbReference>
<comment type="caution">
    <text evidence="2">The sequence shown here is derived from an EMBL/GenBank/DDBJ whole genome shotgun (WGS) entry which is preliminary data.</text>
</comment>
<dbReference type="EMBL" id="BSTK01000019">
    <property type="protein sequence ID" value="GLY91123.1"/>
    <property type="molecule type" value="Genomic_DNA"/>
</dbReference>
<keyword evidence="3" id="KW-1185">Reference proteome</keyword>
<protein>
    <recommendedName>
        <fullName evidence="1">PhoD-like phosphatase metallophosphatase domain-containing protein</fullName>
    </recommendedName>
</protein>
<gene>
    <name evidence="2" type="ORF">Airi02_090520</name>
</gene>
<dbReference type="AlphaFoldDB" id="A0A9W6SCL3"/>
<accession>A0A9W6SCL3</accession>
<dbReference type="Pfam" id="PF09423">
    <property type="entry name" value="PhoD"/>
    <property type="match status" value="1"/>
</dbReference>
<proteinExistence type="predicted"/>
<dbReference type="Gene3D" id="3.60.21.70">
    <property type="entry name" value="PhoD-like phosphatase"/>
    <property type="match status" value="1"/>
</dbReference>
<sequence length="197" mass="21922">MLSARARQTFFEYVPISQRTHDDRRIYRKIPYGPLLDVFVLDMRTYRDANGSDDQTTDGQGIMGAAQASWLKRALAESCATWKVIAADMPLSLVDPDADRIEAVSPGNNGAPLGRELQIADVLSSIKKNRVRNVVWITTDVHYTAAHYYDPAKAAFQDFDPFCQFFGEIAINGESGVLTTNMRDCTGKALWSVILSP</sequence>
<dbReference type="InterPro" id="IPR029052">
    <property type="entry name" value="Metallo-depent_PP-like"/>
</dbReference>
<evidence type="ECO:0000259" key="1">
    <source>
        <dbReference type="Pfam" id="PF09423"/>
    </source>
</evidence>
<evidence type="ECO:0000313" key="2">
    <source>
        <dbReference type="EMBL" id="GLY91123.1"/>
    </source>
</evidence>
<dbReference type="Proteomes" id="UP001165074">
    <property type="component" value="Unassembled WGS sequence"/>
</dbReference>
<feature type="domain" description="PhoD-like phosphatase metallophosphatase" evidence="1">
    <location>
        <begin position="3"/>
        <end position="170"/>
    </location>
</feature>
<dbReference type="InterPro" id="IPR038607">
    <property type="entry name" value="PhoD-like_sf"/>
</dbReference>
<dbReference type="InterPro" id="IPR018946">
    <property type="entry name" value="PhoD-like_MPP"/>
</dbReference>
<name>A0A9W6SCL3_9ACTN</name>
<dbReference type="PANTHER" id="PTHR43606:SF1">
    <property type="entry name" value="PHOD-LIKE PHOSPHATASE METALLOPHOSPHATASE DOMAIN-CONTAINING PROTEIN"/>
    <property type="match status" value="1"/>
</dbReference>
<dbReference type="SUPFAM" id="SSF56300">
    <property type="entry name" value="Metallo-dependent phosphatases"/>
    <property type="match status" value="1"/>
</dbReference>
<organism evidence="2 3">
    <name type="scientific">Actinoallomurus iriomotensis</name>
    <dbReference type="NCBI Taxonomy" id="478107"/>
    <lineage>
        <taxon>Bacteria</taxon>
        <taxon>Bacillati</taxon>
        <taxon>Actinomycetota</taxon>
        <taxon>Actinomycetes</taxon>
        <taxon>Streptosporangiales</taxon>
        <taxon>Thermomonosporaceae</taxon>
        <taxon>Actinoallomurus</taxon>
    </lineage>
</organism>